<proteinExistence type="predicted"/>
<evidence type="ECO:0000256" key="1">
    <source>
        <dbReference type="ARBA" id="ARBA00022679"/>
    </source>
</evidence>
<dbReference type="AlphaFoldDB" id="A0A9X3MQ61"/>
<organism evidence="4 5">
    <name type="scientific">Solirubrobacter ginsenosidimutans</name>
    <dbReference type="NCBI Taxonomy" id="490573"/>
    <lineage>
        <taxon>Bacteria</taxon>
        <taxon>Bacillati</taxon>
        <taxon>Actinomycetota</taxon>
        <taxon>Thermoleophilia</taxon>
        <taxon>Solirubrobacterales</taxon>
        <taxon>Solirubrobacteraceae</taxon>
        <taxon>Solirubrobacter</taxon>
    </lineage>
</organism>
<dbReference type="GO" id="GO:0016301">
    <property type="term" value="F:kinase activity"/>
    <property type="evidence" value="ECO:0007669"/>
    <property type="project" value="UniProtKB-KW"/>
</dbReference>
<keyword evidence="5" id="KW-1185">Reference proteome</keyword>
<feature type="domain" description="Carbohydrate kinase PfkB" evidence="3">
    <location>
        <begin position="20"/>
        <end position="279"/>
    </location>
</feature>
<dbReference type="PROSITE" id="PS00584">
    <property type="entry name" value="PFKB_KINASES_2"/>
    <property type="match status" value="1"/>
</dbReference>
<accession>A0A9X3MQ61</accession>
<name>A0A9X3MQ61_9ACTN</name>
<evidence type="ECO:0000256" key="2">
    <source>
        <dbReference type="ARBA" id="ARBA00022777"/>
    </source>
</evidence>
<dbReference type="Gene3D" id="3.40.1190.20">
    <property type="match status" value="1"/>
</dbReference>
<evidence type="ECO:0000259" key="3">
    <source>
        <dbReference type="Pfam" id="PF00294"/>
    </source>
</evidence>
<keyword evidence="1" id="KW-0808">Transferase</keyword>
<sequence length="311" mass="33629">MSLTVVGSIAFDAVETEGGKRDRLLGGAAVHFSLASSFLAETRIVGPVGDDFGAAEYAVLHDRGVITDDVEHVPGGKTFFWAGRYERDVNIRHTLQTDLNVFETFEPKLSQASRDADVLFLANIQPDLQRAVREQCAGARFSALDTMNLWIDIAHESLVKTIKTVDCLIVNDGEVKQLTDEPNLVRAARAVMELGPKVVVVKQGEYGSAMYTPEGVFGLPAYPTADVVDPTGAGDTFAGGFMGYVAAHADEEISDGLLRRAMAYGTALASFNVEAFGTERMQTLTPDEVNERVQELARVTVFDASPVPLRA</sequence>
<dbReference type="SUPFAM" id="SSF53613">
    <property type="entry name" value="Ribokinase-like"/>
    <property type="match status" value="1"/>
</dbReference>
<dbReference type="Pfam" id="PF00294">
    <property type="entry name" value="PfkB"/>
    <property type="match status" value="1"/>
</dbReference>
<reference evidence="4" key="1">
    <citation type="submission" date="2022-10" db="EMBL/GenBank/DDBJ databases">
        <title>The WGS of Solirubrobacter ginsenosidimutans DSM 21036.</title>
        <authorList>
            <person name="Jiang Z."/>
        </authorList>
    </citation>
    <scope>NUCLEOTIDE SEQUENCE</scope>
    <source>
        <strain evidence="4">DSM 21036</strain>
    </source>
</reference>
<protein>
    <submittedName>
        <fullName evidence="4">PfkB family carbohydrate kinase</fullName>
    </submittedName>
</protein>
<dbReference type="PANTHER" id="PTHR10584">
    <property type="entry name" value="SUGAR KINASE"/>
    <property type="match status" value="1"/>
</dbReference>
<dbReference type="PANTHER" id="PTHR10584:SF166">
    <property type="entry name" value="RIBOKINASE"/>
    <property type="match status" value="1"/>
</dbReference>
<dbReference type="InterPro" id="IPR029056">
    <property type="entry name" value="Ribokinase-like"/>
</dbReference>
<dbReference type="GO" id="GO:0005829">
    <property type="term" value="C:cytosol"/>
    <property type="evidence" value="ECO:0007669"/>
    <property type="project" value="TreeGrafter"/>
</dbReference>
<comment type="caution">
    <text evidence="4">The sequence shown here is derived from an EMBL/GenBank/DDBJ whole genome shotgun (WGS) entry which is preliminary data.</text>
</comment>
<dbReference type="InterPro" id="IPR011611">
    <property type="entry name" value="PfkB_dom"/>
</dbReference>
<evidence type="ECO:0000313" key="4">
    <source>
        <dbReference type="EMBL" id="MDA0159215.1"/>
    </source>
</evidence>
<keyword evidence="2 4" id="KW-0418">Kinase</keyword>
<dbReference type="RefSeq" id="WP_270037888.1">
    <property type="nucleotide sequence ID" value="NZ_JAPDOD010000002.1"/>
</dbReference>
<dbReference type="InterPro" id="IPR002173">
    <property type="entry name" value="Carboh/pur_kinase_PfkB_CS"/>
</dbReference>
<evidence type="ECO:0000313" key="5">
    <source>
        <dbReference type="Proteomes" id="UP001149140"/>
    </source>
</evidence>
<dbReference type="Proteomes" id="UP001149140">
    <property type="component" value="Unassembled WGS sequence"/>
</dbReference>
<gene>
    <name evidence="4" type="ORF">OM076_02970</name>
</gene>
<dbReference type="EMBL" id="JAPDOD010000002">
    <property type="protein sequence ID" value="MDA0159215.1"/>
    <property type="molecule type" value="Genomic_DNA"/>
</dbReference>